<accession>A0ACC2X3T2</accession>
<sequence>MHSQSEGHLRAMLVVGENAGKHIDDFSKQFQNEFLQLLSRRYNTKQTRANQVYQEYIQDKSHLHMNATRWVTLTEFVKHLGREGLVRAEENEKGWWISWVDNSPKALARQAESQKRERADMDDEQRQRKQLAEQIERAQRQAEEQARRDGVDGKEKALVRDEGGPRVVLSLAPPPLAAPTPPPTITTKTESNSPEQADTTVHKTESTDPPRTDSASPAPTSTPASVPTPAPVAKPLSITNPLKRPPPSHNVFKQSNKSAKTTSASDAATAQNLAKKQYLTAAEKLMLEDIERKRRVGSSGGGGPGGVGASRGIGYTGMGPSRGPARR</sequence>
<dbReference type="EMBL" id="JASBWV010000030">
    <property type="protein sequence ID" value="KAJ9118081.1"/>
    <property type="molecule type" value="Genomic_DNA"/>
</dbReference>
<protein>
    <submittedName>
        <fullName evidence="1">Uncharacterized protein</fullName>
    </submittedName>
</protein>
<evidence type="ECO:0000313" key="1">
    <source>
        <dbReference type="EMBL" id="KAJ9118081.1"/>
    </source>
</evidence>
<keyword evidence="2" id="KW-1185">Reference proteome</keyword>
<gene>
    <name evidence="1" type="ORF">QFC24_006353</name>
</gene>
<reference evidence="1" key="1">
    <citation type="submission" date="2023-04" db="EMBL/GenBank/DDBJ databases">
        <title>Draft Genome sequencing of Naganishia species isolated from polar environments using Oxford Nanopore Technology.</title>
        <authorList>
            <person name="Leo P."/>
            <person name="Venkateswaran K."/>
        </authorList>
    </citation>
    <scope>NUCLEOTIDE SEQUENCE</scope>
    <source>
        <strain evidence="1">DBVPG 5303</strain>
    </source>
</reference>
<dbReference type="Proteomes" id="UP001234202">
    <property type="component" value="Unassembled WGS sequence"/>
</dbReference>
<proteinExistence type="predicted"/>
<comment type="caution">
    <text evidence="1">The sequence shown here is derived from an EMBL/GenBank/DDBJ whole genome shotgun (WGS) entry which is preliminary data.</text>
</comment>
<organism evidence="1 2">
    <name type="scientific">Naganishia onofrii</name>
    <dbReference type="NCBI Taxonomy" id="1851511"/>
    <lineage>
        <taxon>Eukaryota</taxon>
        <taxon>Fungi</taxon>
        <taxon>Dikarya</taxon>
        <taxon>Basidiomycota</taxon>
        <taxon>Agaricomycotina</taxon>
        <taxon>Tremellomycetes</taxon>
        <taxon>Filobasidiales</taxon>
        <taxon>Filobasidiaceae</taxon>
        <taxon>Naganishia</taxon>
    </lineage>
</organism>
<evidence type="ECO:0000313" key="2">
    <source>
        <dbReference type="Proteomes" id="UP001234202"/>
    </source>
</evidence>
<name>A0ACC2X3T2_9TREE</name>